<keyword evidence="2" id="KW-1185">Reference proteome</keyword>
<evidence type="ECO:0000313" key="1">
    <source>
        <dbReference type="EMBL" id="XPM62665.1"/>
    </source>
</evidence>
<keyword evidence="1" id="KW-0548">Nucleotidyltransferase</keyword>
<gene>
    <name evidence="1" type="ORF">BH720_023925</name>
</gene>
<reference evidence="1 2" key="1">
    <citation type="journal article" date="2016" name="Genome Announc.">
        <title>Draft Genome Sequence of the Thermotolerant Cyanobacterium Desertifilum sp. IPPAS B-1220.</title>
        <authorList>
            <person name="Mironov K.S."/>
            <person name="Sinetova M.A."/>
            <person name="Bolatkhan K."/>
            <person name="Zayadan B.K."/>
            <person name="Ustinova V.V."/>
            <person name="Kupriyanova E.V."/>
            <person name="Skrypnik A.N."/>
            <person name="Gogoleva N.E."/>
            <person name="Gogolev Y.V."/>
            <person name="Los D.A."/>
        </authorList>
    </citation>
    <scope>NUCLEOTIDE SEQUENCE [LARGE SCALE GENOMIC DNA]</scope>
    <source>
        <strain evidence="1 2">IPPAS B-1220</strain>
    </source>
</reference>
<protein>
    <submittedName>
        <fullName evidence="1">Adenylate/guanylate cyclase domain-containing protein</fullName>
        <ecNumber evidence="1">2.7.7.-</ecNumber>
    </submittedName>
</protein>
<evidence type="ECO:0000313" key="2">
    <source>
        <dbReference type="Proteomes" id="UP000095472"/>
    </source>
</evidence>
<dbReference type="EC" id="2.7.7.-" evidence="1"/>
<dbReference type="EMBL" id="CP182909">
    <property type="protein sequence ID" value="XPM62665.1"/>
    <property type="molecule type" value="Genomic_DNA"/>
</dbReference>
<keyword evidence="1" id="KW-0808">Transferase</keyword>
<sequence>MTVLFADIVNFTELSSQITPIELLERLNHIFSAFDRLVAQYSLEKIKTIGDAYMVVGGVPTPRIDSAEAVADMALAMQAEAIALSRELQQPFALRIGMNTGAVVAGVIGTKKFSYDLWGDTVNVASRMESQGEPGKIQVTQATYARLKGKYRMEARGAIAIKGKGEMVTYWLLGQEED</sequence>
<proteinExistence type="predicted"/>
<name>A0ACD5GPB2_9CYAN</name>
<accession>A0ACD5GPB2</accession>
<dbReference type="Proteomes" id="UP000095472">
    <property type="component" value="Chromosome"/>
</dbReference>
<organism evidence="1 2">
    <name type="scientific">Desertifilum tharense IPPAS B-1220</name>
    <dbReference type="NCBI Taxonomy" id="1781255"/>
    <lineage>
        <taxon>Bacteria</taxon>
        <taxon>Bacillati</taxon>
        <taxon>Cyanobacteriota</taxon>
        <taxon>Cyanophyceae</taxon>
        <taxon>Desertifilales</taxon>
        <taxon>Desertifilaceae</taxon>
        <taxon>Desertifilum</taxon>
    </lineage>
</organism>